<evidence type="ECO:0000256" key="1">
    <source>
        <dbReference type="ARBA" id="ARBA00010515"/>
    </source>
</evidence>
<keyword evidence="3" id="KW-0732">Signal</keyword>
<gene>
    <name evidence="6" type="primary">aes_1</name>
    <name evidence="6" type="ORF">PIECOFPK_00327</name>
</gene>
<dbReference type="InterPro" id="IPR029058">
    <property type="entry name" value="AB_hydrolase_fold"/>
</dbReference>
<dbReference type="SUPFAM" id="SSF53474">
    <property type="entry name" value="alpha/beta-Hydrolases"/>
    <property type="match status" value="1"/>
</dbReference>
<dbReference type="EC" id="3.1.1.-" evidence="6"/>
<feature type="domain" description="Dienelactone hydrolase" evidence="4">
    <location>
        <begin position="191"/>
        <end position="254"/>
    </location>
</feature>
<evidence type="ECO:0000256" key="2">
    <source>
        <dbReference type="ARBA" id="ARBA00022801"/>
    </source>
</evidence>
<reference evidence="7" key="1">
    <citation type="submission" date="2024-01" db="EMBL/GenBank/DDBJ databases">
        <title>Mycovorax composti gen. nov. sp. nov., a member of the family Chitinophagaceae isolated from button mushroom compost.</title>
        <authorList>
            <person name="Thai M."/>
            <person name="Bell T.L."/>
            <person name="Kertesz M.A."/>
        </authorList>
    </citation>
    <scope>NUCLEOTIDE SEQUENCE [LARGE SCALE GENOMIC DNA]</scope>
    <source>
        <strain evidence="7">C216</strain>
    </source>
</reference>
<comment type="similarity">
    <text evidence="1">Belongs to the 'GDXG' lipolytic enzyme family.</text>
</comment>
<sequence length="277" mass="31381">MRKYLFLTLCVLQFLITNAQNNVKEVVYKTVDTTQLIMKLYYPDDFKPEQKRSAIIFFFGGGWVGGTIDQFKHQALYLASRGMIAITADYRVRSRHHTTPFECVKDGRSAIRYLRKHAAELGIDPDRIVAAGGSAGGHVAAATDLIEIDEATDDISISARPNALVLFNPVFNNGPDNYGYKIFGDDYVRISPYHNIKKGAAPTIVFLGTKDKHIPVKTAEDYQKKMRAIGNRCDLFLYADQPHGFFNYREKGNKYYEETLMVTTRFLIELGFLPANK</sequence>
<evidence type="ECO:0000256" key="3">
    <source>
        <dbReference type="SAM" id="SignalP"/>
    </source>
</evidence>
<dbReference type="PANTHER" id="PTHR48081">
    <property type="entry name" value="AB HYDROLASE SUPERFAMILY PROTEIN C4A8.06C"/>
    <property type="match status" value="1"/>
</dbReference>
<proteinExistence type="inferred from homology"/>
<dbReference type="Proteomes" id="UP001321305">
    <property type="component" value="Chromosome"/>
</dbReference>
<dbReference type="GO" id="GO:0016787">
    <property type="term" value="F:hydrolase activity"/>
    <property type="evidence" value="ECO:0007669"/>
    <property type="project" value="UniProtKB-KW"/>
</dbReference>
<dbReference type="InterPro" id="IPR049492">
    <property type="entry name" value="BD-FAE-like_dom"/>
</dbReference>
<feature type="signal peptide" evidence="3">
    <location>
        <begin position="1"/>
        <end position="19"/>
    </location>
</feature>
<dbReference type="PANTHER" id="PTHR48081:SF30">
    <property type="entry name" value="ACETYL-HYDROLASE LIPR-RELATED"/>
    <property type="match status" value="1"/>
</dbReference>
<evidence type="ECO:0000313" key="7">
    <source>
        <dbReference type="Proteomes" id="UP001321305"/>
    </source>
</evidence>
<dbReference type="EMBL" id="CP144143">
    <property type="protein sequence ID" value="WWC82620.1"/>
    <property type="molecule type" value="Genomic_DNA"/>
</dbReference>
<dbReference type="Pfam" id="PF01738">
    <property type="entry name" value="DLH"/>
    <property type="match status" value="1"/>
</dbReference>
<feature type="domain" description="BD-FAE-like" evidence="5">
    <location>
        <begin position="39"/>
        <end position="148"/>
    </location>
</feature>
<dbReference type="Gene3D" id="3.40.50.1820">
    <property type="entry name" value="alpha/beta hydrolase"/>
    <property type="match status" value="1"/>
</dbReference>
<feature type="chain" id="PRO_5045742072" evidence="3">
    <location>
        <begin position="20"/>
        <end position="277"/>
    </location>
</feature>
<name>A0ABZ2EGT6_9BACT</name>
<evidence type="ECO:0000259" key="5">
    <source>
        <dbReference type="Pfam" id="PF20434"/>
    </source>
</evidence>
<organism evidence="6 7">
    <name type="scientific">Mycovorax composti</name>
    <dbReference type="NCBI Taxonomy" id="2962693"/>
    <lineage>
        <taxon>Bacteria</taxon>
        <taxon>Pseudomonadati</taxon>
        <taxon>Bacteroidota</taxon>
        <taxon>Chitinophagia</taxon>
        <taxon>Chitinophagales</taxon>
        <taxon>Chitinophagaceae</taxon>
        <taxon>Mycovorax</taxon>
    </lineage>
</organism>
<keyword evidence="2 6" id="KW-0378">Hydrolase</keyword>
<dbReference type="InterPro" id="IPR002925">
    <property type="entry name" value="Dienelactn_hydro"/>
</dbReference>
<evidence type="ECO:0000259" key="4">
    <source>
        <dbReference type="Pfam" id="PF01738"/>
    </source>
</evidence>
<dbReference type="Pfam" id="PF20434">
    <property type="entry name" value="BD-FAE"/>
    <property type="match status" value="1"/>
</dbReference>
<accession>A0ABZ2EGT6</accession>
<evidence type="ECO:0000313" key="6">
    <source>
        <dbReference type="EMBL" id="WWC82620.1"/>
    </source>
</evidence>
<protein>
    <submittedName>
        <fullName evidence="6">Acetyl esterase</fullName>
        <ecNumber evidence="6">3.1.1.-</ecNumber>
    </submittedName>
</protein>
<dbReference type="InterPro" id="IPR050300">
    <property type="entry name" value="GDXG_lipolytic_enzyme"/>
</dbReference>
<keyword evidence="7" id="KW-1185">Reference proteome</keyword>